<dbReference type="RefSeq" id="WP_077925998.1">
    <property type="nucleotide sequence ID" value="NZ_BAABKE010000001.1"/>
</dbReference>
<gene>
    <name evidence="3" type="ORF">GCM10023338_01090</name>
</gene>
<name>A0ABP9MF33_9GAMM</name>
<dbReference type="InterPro" id="IPR005586">
    <property type="entry name" value="ABC_trans_aux"/>
</dbReference>
<dbReference type="Pfam" id="PF03886">
    <property type="entry name" value="ABC_trans_aux"/>
    <property type="match status" value="1"/>
</dbReference>
<accession>A0ABP9MF33</accession>
<dbReference type="Gene3D" id="3.40.50.10610">
    <property type="entry name" value="ABC-type transport auxiliary lipoprotein component"/>
    <property type="match status" value="1"/>
</dbReference>
<protein>
    <recommendedName>
        <fullName evidence="2">ABC-type transport auxiliary lipoprotein component domain-containing protein</fullName>
    </recommendedName>
</protein>
<reference evidence="4" key="1">
    <citation type="journal article" date="2019" name="Int. J. Syst. Evol. Microbiol.">
        <title>The Global Catalogue of Microorganisms (GCM) 10K type strain sequencing project: providing services to taxonomists for standard genome sequencing and annotation.</title>
        <authorList>
            <consortium name="The Broad Institute Genomics Platform"/>
            <consortium name="The Broad Institute Genome Sequencing Center for Infectious Disease"/>
            <person name="Wu L."/>
            <person name="Ma J."/>
        </authorList>
    </citation>
    <scope>NUCLEOTIDE SEQUENCE [LARGE SCALE GENOMIC DNA]</scope>
    <source>
        <strain evidence="4">JCM 18424</strain>
    </source>
</reference>
<evidence type="ECO:0000313" key="3">
    <source>
        <dbReference type="EMBL" id="GAA5093692.1"/>
    </source>
</evidence>
<comment type="caution">
    <text evidence="3">The sequence shown here is derived from an EMBL/GenBank/DDBJ whole genome shotgun (WGS) entry which is preliminary data.</text>
</comment>
<dbReference type="EMBL" id="BAABKE010000001">
    <property type="protein sequence ID" value="GAA5093692.1"/>
    <property type="molecule type" value="Genomic_DNA"/>
</dbReference>
<feature type="domain" description="ABC-type transport auxiliary lipoprotein component" evidence="2">
    <location>
        <begin position="27"/>
        <end position="185"/>
    </location>
</feature>
<evidence type="ECO:0000259" key="2">
    <source>
        <dbReference type="Pfam" id="PF03886"/>
    </source>
</evidence>
<dbReference type="SUPFAM" id="SSF159594">
    <property type="entry name" value="XCC0632-like"/>
    <property type="match status" value="1"/>
</dbReference>
<feature type="signal peptide" evidence="1">
    <location>
        <begin position="1"/>
        <end position="20"/>
    </location>
</feature>
<proteinExistence type="predicted"/>
<feature type="chain" id="PRO_5046690886" description="ABC-type transport auxiliary lipoprotein component domain-containing protein" evidence="1">
    <location>
        <begin position="21"/>
        <end position="195"/>
    </location>
</feature>
<organism evidence="3 4">
    <name type="scientific">Wohlfahrtiimonas larvae</name>
    <dbReference type="NCBI Taxonomy" id="1157986"/>
    <lineage>
        <taxon>Bacteria</taxon>
        <taxon>Pseudomonadati</taxon>
        <taxon>Pseudomonadota</taxon>
        <taxon>Gammaproteobacteria</taxon>
        <taxon>Cardiobacteriales</taxon>
        <taxon>Ignatzschineriaceae</taxon>
        <taxon>Wohlfahrtiimonas</taxon>
    </lineage>
</organism>
<sequence length="195" mass="21630">MKIKLMSLAAVAVMVVGCQSAPYKTQYTLATDTVSEAVPTMRTKPYAILVDDVKTLASGRDVDMTYSRTANVIESYTQSQWAKPPKQQIQVAIVNALIASHGYRDVLSAPTAISSQYKIDTTIQKMQQYFDGNQGYVELSLMVRLLNSSTNQVVFSKIYSAKEPVDSLNAQGGVEAYNQALKRLLPDMIRDIHKR</sequence>
<keyword evidence="1" id="KW-0732">Signal</keyword>
<keyword evidence="4" id="KW-1185">Reference proteome</keyword>
<dbReference type="Proteomes" id="UP001500631">
    <property type="component" value="Unassembled WGS sequence"/>
</dbReference>
<dbReference type="PROSITE" id="PS51257">
    <property type="entry name" value="PROKAR_LIPOPROTEIN"/>
    <property type="match status" value="1"/>
</dbReference>
<evidence type="ECO:0000313" key="4">
    <source>
        <dbReference type="Proteomes" id="UP001500631"/>
    </source>
</evidence>
<evidence type="ECO:0000256" key="1">
    <source>
        <dbReference type="SAM" id="SignalP"/>
    </source>
</evidence>